<reference evidence="4 5" key="1">
    <citation type="submission" date="2017-11" db="EMBL/GenBank/DDBJ databases">
        <title>De novo assembly and phasing of dikaryotic genomes from two isolates of Puccinia coronata f. sp. avenae, the causal agent of oat crown rust.</title>
        <authorList>
            <person name="Miller M.E."/>
            <person name="Zhang Y."/>
            <person name="Omidvar V."/>
            <person name="Sperschneider J."/>
            <person name="Schwessinger B."/>
            <person name="Raley C."/>
            <person name="Palmer J.M."/>
            <person name="Garnica D."/>
            <person name="Upadhyaya N."/>
            <person name="Rathjen J."/>
            <person name="Taylor J.M."/>
            <person name="Park R.F."/>
            <person name="Dodds P.N."/>
            <person name="Hirsch C.D."/>
            <person name="Kianian S.F."/>
            <person name="Figueroa M."/>
        </authorList>
    </citation>
    <scope>NUCLEOTIDE SEQUENCE [LARGE SCALE GENOMIC DNA]</scope>
    <source>
        <strain evidence="4">12SD80</strain>
    </source>
</reference>
<evidence type="ECO:0000313" key="4">
    <source>
        <dbReference type="EMBL" id="PLW37024.1"/>
    </source>
</evidence>
<dbReference type="PROSITE" id="PS00028">
    <property type="entry name" value="ZINC_FINGER_C2H2_1"/>
    <property type="match status" value="1"/>
</dbReference>
<accession>A0A2N5UGZ4</accession>
<keyword evidence="1" id="KW-0863">Zinc-finger</keyword>
<dbReference type="EMBL" id="PGCI01000150">
    <property type="protein sequence ID" value="PLW37024.1"/>
    <property type="molecule type" value="Genomic_DNA"/>
</dbReference>
<feature type="region of interest" description="Disordered" evidence="2">
    <location>
        <begin position="266"/>
        <end position="311"/>
    </location>
</feature>
<gene>
    <name evidence="4" type="ORF">PCASD_16339</name>
</gene>
<proteinExistence type="predicted"/>
<dbReference type="PROSITE" id="PS50157">
    <property type="entry name" value="ZINC_FINGER_C2H2_2"/>
    <property type="match status" value="2"/>
</dbReference>
<dbReference type="SUPFAM" id="SSF57667">
    <property type="entry name" value="beta-beta-alpha zinc fingers"/>
    <property type="match status" value="1"/>
</dbReference>
<keyword evidence="1" id="KW-0479">Metal-binding</keyword>
<comment type="caution">
    <text evidence="4">The sequence shown here is derived from an EMBL/GenBank/DDBJ whole genome shotgun (WGS) entry which is preliminary data.</text>
</comment>
<evidence type="ECO:0000256" key="1">
    <source>
        <dbReference type="PROSITE-ProRule" id="PRU00042"/>
    </source>
</evidence>
<feature type="domain" description="C2H2-type" evidence="3">
    <location>
        <begin position="315"/>
        <end position="343"/>
    </location>
</feature>
<evidence type="ECO:0000259" key="3">
    <source>
        <dbReference type="PROSITE" id="PS50157"/>
    </source>
</evidence>
<feature type="domain" description="C2H2-type" evidence="3">
    <location>
        <begin position="344"/>
        <end position="375"/>
    </location>
</feature>
<evidence type="ECO:0000256" key="2">
    <source>
        <dbReference type="SAM" id="MobiDB-lite"/>
    </source>
</evidence>
<feature type="compositionally biased region" description="Low complexity" evidence="2">
    <location>
        <begin position="285"/>
        <end position="305"/>
    </location>
</feature>
<name>A0A2N5UGZ4_9BASI</name>
<dbReference type="Proteomes" id="UP000235392">
    <property type="component" value="Unassembled WGS sequence"/>
</dbReference>
<dbReference type="AlphaFoldDB" id="A0A2N5UGZ4"/>
<dbReference type="InterPro" id="IPR036236">
    <property type="entry name" value="Znf_C2H2_sf"/>
</dbReference>
<dbReference type="Gene3D" id="3.30.160.60">
    <property type="entry name" value="Classic Zinc Finger"/>
    <property type="match status" value="1"/>
</dbReference>
<protein>
    <recommendedName>
        <fullName evidence="3">C2H2-type domain-containing protein</fullName>
    </recommendedName>
</protein>
<dbReference type="GO" id="GO:0008270">
    <property type="term" value="F:zinc ion binding"/>
    <property type="evidence" value="ECO:0007669"/>
    <property type="project" value="UniProtKB-KW"/>
</dbReference>
<sequence>MESQSYDIPQFLLDLGIEGTDVPKSQSLNGPSENATPIFTFETDPCEPTVTDPCEPTVTDPSHMYGSLDFSWGNIPRPHPGGFFPPPMHQTEGNLPVSWAPRDAYASNVDFHGCDRFCEPGSSSHPAQATGAHVPETILKNDFIYANPEGGILPMPVALEQSTSIFGANTFDPHGCDRFCEPGSSSYLAQATGVRAPVAIQAPEFYFTIPGGGSSSMPMALERSTSVFGTDTCGPTSYHFNVANERLGCTPVHLPTQLDVVEENTLRSQPGFNPPSIDPAELNLSAPEAPSATSAPSGSSEPPASQHDNSNQGLFKCPHCGHVFDRKYNLNEHIKYIHGNPKKFCCRYDPQCKSTFTREHDYKQHLQRKHNQKRITQERATVPEKATERFPCPYAKCKSTYANLNSNHYRKHVKRFHKLTITKRATVPKKLTEKLPCEFAPKCKLRYSRLTKAP</sequence>
<evidence type="ECO:0000313" key="5">
    <source>
        <dbReference type="Proteomes" id="UP000235392"/>
    </source>
</evidence>
<dbReference type="InterPro" id="IPR013087">
    <property type="entry name" value="Znf_C2H2_type"/>
</dbReference>
<organism evidence="4 5">
    <name type="scientific">Puccinia coronata f. sp. avenae</name>
    <dbReference type="NCBI Taxonomy" id="200324"/>
    <lineage>
        <taxon>Eukaryota</taxon>
        <taxon>Fungi</taxon>
        <taxon>Dikarya</taxon>
        <taxon>Basidiomycota</taxon>
        <taxon>Pucciniomycotina</taxon>
        <taxon>Pucciniomycetes</taxon>
        <taxon>Pucciniales</taxon>
        <taxon>Pucciniaceae</taxon>
        <taxon>Puccinia</taxon>
    </lineage>
</organism>
<keyword evidence="1" id="KW-0862">Zinc</keyword>
<dbReference type="SMART" id="SM00355">
    <property type="entry name" value="ZnF_C2H2"/>
    <property type="match status" value="3"/>
</dbReference>